<dbReference type="OrthoDB" id="8944980at2"/>
<evidence type="ECO:0000313" key="2">
    <source>
        <dbReference type="EMBL" id="VVE40889.1"/>
    </source>
</evidence>
<dbReference type="RefSeq" id="WP_150614541.1">
    <property type="nucleotide sequence ID" value="NZ_CABPRU010000013.1"/>
</dbReference>
<sequence length="85" mass="8514">MRDTGAAGAAPADDASDGALVTGSVDDVESNIHTTVQDTLSGDRLRLAGSDGATHDIAVDASGTTLTDAGCNGDGRCEACEMLRF</sequence>
<dbReference type="EMBL" id="CABPRU010000013">
    <property type="protein sequence ID" value="VVE40889.1"/>
    <property type="molecule type" value="Genomic_DNA"/>
</dbReference>
<protein>
    <submittedName>
        <fullName evidence="2">Uncharacterized protein</fullName>
    </submittedName>
</protein>
<reference evidence="2 3" key="1">
    <citation type="submission" date="2019-08" db="EMBL/GenBank/DDBJ databases">
        <authorList>
            <person name="Peeters C."/>
        </authorList>
    </citation>
    <scope>NUCLEOTIDE SEQUENCE [LARGE SCALE GENOMIC DNA]</scope>
    <source>
        <strain evidence="2 3">LMG 31013</strain>
    </source>
</reference>
<dbReference type="Proteomes" id="UP000334380">
    <property type="component" value="Unassembled WGS sequence"/>
</dbReference>
<feature type="compositionally biased region" description="Low complexity" evidence="1">
    <location>
        <begin position="1"/>
        <end position="19"/>
    </location>
</feature>
<proteinExistence type="predicted"/>
<evidence type="ECO:0000313" key="3">
    <source>
        <dbReference type="Proteomes" id="UP000334380"/>
    </source>
</evidence>
<gene>
    <name evidence="2" type="ORF">PTE31013_04171</name>
</gene>
<evidence type="ECO:0000256" key="1">
    <source>
        <dbReference type="SAM" id="MobiDB-lite"/>
    </source>
</evidence>
<name>A0A5E4XWS0_9BURK</name>
<accession>A0A5E4XWS0</accession>
<organism evidence="2 3">
    <name type="scientific">Pandoraea terrigena</name>
    <dbReference type="NCBI Taxonomy" id="2508292"/>
    <lineage>
        <taxon>Bacteria</taxon>
        <taxon>Pseudomonadati</taxon>
        <taxon>Pseudomonadota</taxon>
        <taxon>Betaproteobacteria</taxon>
        <taxon>Burkholderiales</taxon>
        <taxon>Burkholderiaceae</taxon>
        <taxon>Pandoraea</taxon>
    </lineage>
</organism>
<feature type="region of interest" description="Disordered" evidence="1">
    <location>
        <begin position="1"/>
        <end position="26"/>
    </location>
</feature>
<keyword evidence="3" id="KW-1185">Reference proteome</keyword>
<dbReference type="AlphaFoldDB" id="A0A5E4XWS0"/>